<evidence type="ECO:0000256" key="1">
    <source>
        <dbReference type="SAM" id="MobiDB-lite"/>
    </source>
</evidence>
<dbReference type="InterPro" id="IPR017592">
    <property type="entry name" value="Pilus_assmbl_Flp-typ_CpaB"/>
</dbReference>
<dbReference type="Pfam" id="PF08666">
    <property type="entry name" value="SAF"/>
    <property type="match status" value="1"/>
</dbReference>
<dbReference type="RefSeq" id="WP_261502323.1">
    <property type="nucleotide sequence ID" value="NZ_JAODYH010000015.1"/>
</dbReference>
<dbReference type="CDD" id="cd11614">
    <property type="entry name" value="SAF_CpaB_FlgA_like"/>
    <property type="match status" value="1"/>
</dbReference>
<name>A0ABT2PRH0_9BURK</name>
<comment type="caution">
    <text evidence="3">The sequence shown here is derived from an EMBL/GenBank/DDBJ whole genome shotgun (WGS) entry which is preliminary data.</text>
</comment>
<feature type="compositionally biased region" description="Basic and acidic residues" evidence="1">
    <location>
        <begin position="189"/>
        <end position="201"/>
    </location>
</feature>
<reference evidence="3 4" key="1">
    <citation type="submission" date="2022-09" db="EMBL/GenBank/DDBJ databases">
        <title>Draft genome of isolate Be4.</title>
        <authorList>
            <person name="Sanchez-Castro I."/>
            <person name="Martinez-Rodriguez P."/>
            <person name="Descostes M."/>
            <person name="Merroun M."/>
        </authorList>
    </citation>
    <scope>NUCLEOTIDE SEQUENCE [LARGE SCALE GENOMIC DNA]</scope>
    <source>
        <strain evidence="3 4">Be4</strain>
    </source>
</reference>
<dbReference type="NCBIfam" id="TIGR03177">
    <property type="entry name" value="pilus_cpaB"/>
    <property type="match status" value="1"/>
</dbReference>
<dbReference type="Proteomes" id="UP001525968">
    <property type="component" value="Unassembled WGS sequence"/>
</dbReference>
<accession>A0ABT2PRH0</accession>
<dbReference type="SMART" id="SM00858">
    <property type="entry name" value="SAF"/>
    <property type="match status" value="1"/>
</dbReference>
<dbReference type="InterPro" id="IPR031571">
    <property type="entry name" value="RcpC_dom"/>
</dbReference>
<feature type="region of interest" description="Disordered" evidence="1">
    <location>
        <begin position="178"/>
        <end position="219"/>
    </location>
</feature>
<organism evidence="3 4">
    <name type="scientific">Acidovorax bellezanensis</name>
    <dbReference type="NCBI Taxonomy" id="2976702"/>
    <lineage>
        <taxon>Bacteria</taxon>
        <taxon>Pseudomonadati</taxon>
        <taxon>Pseudomonadota</taxon>
        <taxon>Betaproteobacteria</taxon>
        <taxon>Burkholderiales</taxon>
        <taxon>Comamonadaceae</taxon>
        <taxon>Acidovorax</taxon>
    </lineage>
</organism>
<sequence length="348" mass="36600">MNLTKIFAGLLLVLAVGLAIGAWMLGRQPARVAAPPQTTVPSAQTQSAEQHSVVVAAKPIAAGQRLAAEDIKVVQLPAAVAHSFAATDGVLGRTTVMALPADAPLFDQHLLNGLALQLENGQRALSVVVKEPMAAGHHVRPGDFVDVFFTLDGKNDQAAVDTQTRLLLSRSRVLAYGAASVENPPPSEAQRKAQQEQEARETGIAARRGSGSRESQNARVDSANTAVLAVPLADVERLTLAEKYGQLTLALRHPDDISVPDPSLFAALPTVLQPVAGRLGKGEALQGADRSFAGLRFKDLATGTQASNTRRPTAQLQAAATVRPPIAQPPRQQAVELYQGSNALAVSY</sequence>
<proteinExistence type="predicted"/>
<gene>
    <name evidence="3" type="primary">cpaB</name>
    <name evidence="3" type="ORF">N0K08_20790</name>
</gene>
<keyword evidence="4" id="KW-1185">Reference proteome</keyword>
<evidence type="ECO:0000259" key="2">
    <source>
        <dbReference type="SMART" id="SM00858"/>
    </source>
</evidence>
<feature type="domain" description="SAF" evidence="2">
    <location>
        <begin position="51"/>
        <end position="111"/>
    </location>
</feature>
<evidence type="ECO:0000313" key="4">
    <source>
        <dbReference type="Proteomes" id="UP001525968"/>
    </source>
</evidence>
<evidence type="ECO:0000313" key="3">
    <source>
        <dbReference type="EMBL" id="MCT9813073.1"/>
    </source>
</evidence>
<dbReference type="EMBL" id="JAODYH010000015">
    <property type="protein sequence ID" value="MCT9813073.1"/>
    <property type="molecule type" value="Genomic_DNA"/>
</dbReference>
<dbReference type="Pfam" id="PF16976">
    <property type="entry name" value="RcpC"/>
    <property type="match status" value="1"/>
</dbReference>
<protein>
    <submittedName>
        <fullName evidence="3">Flp pilus assembly protein CpaB</fullName>
    </submittedName>
</protein>
<dbReference type="InterPro" id="IPR013974">
    <property type="entry name" value="SAF"/>
</dbReference>